<feature type="region of interest" description="Disordered" evidence="1">
    <location>
        <begin position="425"/>
        <end position="444"/>
    </location>
</feature>
<feature type="region of interest" description="Disordered" evidence="1">
    <location>
        <begin position="542"/>
        <end position="707"/>
    </location>
</feature>
<evidence type="ECO:0000313" key="2">
    <source>
        <dbReference type="EMBL" id="USW52913.1"/>
    </source>
</evidence>
<feature type="compositionally biased region" description="Polar residues" evidence="1">
    <location>
        <begin position="595"/>
        <end position="619"/>
    </location>
</feature>
<evidence type="ECO:0000256" key="1">
    <source>
        <dbReference type="SAM" id="MobiDB-lite"/>
    </source>
</evidence>
<feature type="region of interest" description="Disordered" evidence="1">
    <location>
        <begin position="146"/>
        <end position="165"/>
    </location>
</feature>
<dbReference type="AlphaFoldDB" id="A0A9Q9ATI9"/>
<feature type="compositionally biased region" description="Low complexity" evidence="1">
    <location>
        <begin position="9"/>
        <end position="22"/>
    </location>
</feature>
<feature type="compositionally biased region" description="Polar residues" evidence="1">
    <location>
        <begin position="183"/>
        <end position="207"/>
    </location>
</feature>
<feature type="region of interest" description="Disordered" evidence="1">
    <location>
        <begin position="390"/>
        <end position="409"/>
    </location>
</feature>
<feature type="compositionally biased region" description="Pro residues" evidence="1">
    <location>
        <begin position="150"/>
        <end position="160"/>
    </location>
</feature>
<accession>A0A9Q9ATI9</accession>
<reference evidence="2" key="1">
    <citation type="submission" date="2022-06" db="EMBL/GenBank/DDBJ databases">
        <title>Complete genome sequences of two strains of the flax pathogen Septoria linicola.</title>
        <authorList>
            <person name="Lapalu N."/>
            <person name="Simon A."/>
            <person name="Demenou B."/>
            <person name="Paumier D."/>
            <person name="Guillot M.-P."/>
            <person name="Gout L."/>
            <person name="Valade R."/>
        </authorList>
    </citation>
    <scope>NUCLEOTIDE SEQUENCE</scope>
    <source>
        <strain evidence="2">SE15195</strain>
    </source>
</reference>
<feature type="compositionally biased region" description="Polar residues" evidence="1">
    <location>
        <begin position="555"/>
        <end position="564"/>
    </location>
</feature>
<dbReference type="Proteomes" id="UP001056384">
    <property type="component" value="Chromosome 4"/>
</dbReference>
<name>A0A9Q9ATI9_9PEZI</name>
<gene>
    <name evidence="2" type="ORF">Slin15195_G062320</name>
</gene>
<organism evidence="2 3">
    <name type="scientific">Septoria linicola</name>
    <dbReference type="NCBI Taxonomy" id="215465"/>
    <lineage>
        <taxon>Eukaryota</taxon>
        <taxon>Fungi</taxon>
        <taxon>Dikarya</taxon>
        <taxon>Ascomycota</taxon>
        <taxon>Pezizomycotina</taxon>
        <taxon>Dothideomycetes</taxon>
        <taxon>Dothideomycetidae</taxon>
        <taxon>Mycosphaerellales</taxon>
        <taxon>Mycosphaerellaceae</taxon>
        <taxon>Septoria</taxon>
    </lineage>
</organism>
<evidence type="ECO:0000313" key="3">
    <source>
        <dbReference type="Proteomes" id="UP001056384"/>
    </source>
</evidence>
<sequence length="759" mass="82983">MAGLISSMADAEATAAARSAYARHTEDHITPTRRPSRKSRTSQGSHFEVARRRSTRSTTSTTQKHEPASDPPALAAKATMQANLPVPVLPTVAALTEDKPVQVLKEAYLTVSTETTAARAVKAHTPTPRHLSTTIKGRLKQVFRKATPASMPPAAPPSSPEPAAIEGQALSNSAPEPEPYNRPYSTSTKSRVTSWTNSTIAAMSSIRSNRRPSHHFDPPPEPVLELNSRGLRKRSSFFTGSARNRNPVDPAIEPIISSVNHELRKKSSFFGGPVRNRLNRSSRAELSGASEESAGLYSALQKRIRPSRSGNLTDGTETSRLFDASTLHDTSFFEPTLPTIRTITPDPGLCTVDIPSPVNEIGSPGSSLKRRSALRIPHTSRADVISPSVYSRATDGASPRPLSPDADEGTTTILITGREVRRYSISPAKPRGGHHRGSGSGSWRKWLSDEMKTSLGTGGPQYQSLTVPSNEQYMQARRTPSPAMQSLPQYDVSPAKPPTVYHRGHGSGSWRKWLSDEMRTTLGSEEQQFRLLNSATIRPRSISPLSELGREAGRSRSQASSIVSTMHDRHPKVASSRTSLRDNHNAASFRAPSRGSYQETVRSSTRQSYQEPSRTSFSRSQHENGRLSSVSRPVHSYSSKENIRPASAAVRPPASPLPSLSSSQWLATGSHKSRSEVRRTSLKDAVAKPSLSRASMRNQRNDAHKSTLSRASMLEMRDHSRRSPGQHMVTDWLKERKSKESIVRRAELEDTSVGGSAFL</sequence>
<protein>
    <submittedName>
        <fullName evidence="2">Uncharacterized protein</fullName>
    </submittedName>
</protein>
<feature type="compositionally biased region" description="Low complexity" evidence="1">
    <location>
        <begin position="628"/>
        <end position="663"/>
    </location>
</feature>
<feature type="region of interest" description="Disordered" evidence="1">
    <location>
        <begin position="1"/>
        <end position="73"/>
    </location>
</feature>
<dbReference type="EMBL" id="CP099421">
    <property type="protein sequence ID" value="USW52913.1"/>
    <property type="molecule type" value="Genomic_DNA"/>
</dbReference>
<proteinExistence type="predicted"/>
<keyword evidence="3" id="KW-1185">Reference proteome</keyword>
<feature type="region of interest" description="Disordered" evidence="1">
    <location>
        <begin position="170"/>
        <end position="226"/>
    </location>
</feature>
<feature type="compositionally biased region" description="Basic and acidic residues" evidence="1">
    <location>
        <begin position="673"/>
        <end position="686"/>
    </location>
</feature>